<accession>A0A9Q2XGB3</accession>
<dbReference type="EMBL" id="JAHTBI010000002">
    <property type="protein sequence ID" value="MBV6285642.1"/>
    <property type="molecule type" value="Genomic_DNA"/>
</dbReference>
<evidence type="ECO:0000256" key="1">
    <source>
        <dbReference type="ARBA" id="ARBA00004429"/>
    </source>
</evidence>
<dbReference type="InterPro" id="IPR032823">
    <property type="entry name" value="BCA_ABC_TP_C"/>
</dbReference>
<keyword evidence="8 9" id="KW-0472">Membrane</keyword>
<organism evidence="11 12">
    <name type="scientific">Pseudomonas aegrilactucae</name>
    <dbReference type="NCBI Taxonomy" id="2854028"/>
    <lineage>
        <taxon>Bacteria</taxon>
        <taxon>Pseudomonadati</taxon>
        <taxon>Pseudomonadota</taxon>
        <taxon>Gammaproteobacteria</taxon>
        <taxon>Pseudomonadales</taxon>
        <taxon>Pseudomonadaceae</taxon>
        <taxon>Pseudomonas</taxon>
    </lineage>
</organism>
<dbReference type="GO" id="GO:0016887">
    <property type="term" value="F:ATP hydrolysis activity"/>
    <property type="evidence" value="ECO:0007669"/>
    <property type="project" value="InterPro"/>
</dbReference>
<dbReference type="PANTHER" id="PTHR45772:SF2">
    <property type="entry name" value="ABC TRANSPORTER ATP-BINDING PROTEIN"/>
    <property type="match status" value="1"/>
</dbReference>
<reference evidence="11" key="1">
    <citation type="journal article" date="2022" name="Int. J. Syst. Evol. Microbiol.">
        <title>Pseudomonas aegrilactucae sp. nov. and Pseudomonas morbosilactucae sp. nov., pathogens causing bacterial rot of lettuce in Japan.</title>
        <authorList>
            <person name="Sawada H."/>
            <person name="Fujikawa T."/>
            <person name="Satou M."/>
        </authorList>
    </citation>
    <scope>NUCLEOTIDE SEQUENCE</scope>
    <source>
        <strain evidence="11">MAFF 301350</strain>
    </source>
</reference>
<feature type="transmembrane region" description="Helical" evidence="9">
    <location>
        <begin position="287"/>
        <end position="308"/>
    </location>
</feature>
<dbReference type="GO" id="GO:0005524">
    <property type="term" value="F:ATP binding"/>
    <property type="evidence" value="ECO:0007669"/>
    <property type="project" value="UniProtKB-KW"/>
</dbReference>
<comment type="subcellular location">
    <subcellularLocation>
        <location evidence="1">Cell inner membrane</location>
        <topology evidence="1">Multi-pass membrane protein</topology>
    </subcellularLocation>
</comment>
<protein>
    <submittedName>
        <fullName evidence="11">Branched-chain amino acid ABC transporter ATP-binding protein/permease</fullName>
    </submittedName>
</protein>
<feature type="transmembrane region" description="Helical" evidence="9">
    <location>
        <begin position="242"/>
        <end position="266"/>
    </location>
</feature>
<dbReference type="RefSeq" id="WP_217973195.1">
    <property type="nucleotide sequence ID" value="NZ_JAHTBI010000002.1"/>
</dbReference>
<feature type="transmembrane region" description="Helical" evidence="9">
    <location>
        <begin position="83"/>
        <end position="102"/>
    </location>
</feature>
<feature type="transmembrane region" description="Helical" evidence="9">
    <location>
        <begin position="155"/>
        <end position="174"/>
    </location>
</feature>
<feature type="transmembrane region" description="Helical" evidence="9">
    <location>
        <begin position="114"/>
        <end position="135"/>
    </location>
</feature>
<dbReference type="InterPro" id="IPR003439">
    <property type="entry name" value="ABC_transporter-like_ATP-bd"/>
</dbReference>
<dbReference type="PROSITE" id="PS50893">
    <property type="entry name" value="ABC_TRANSPORTER_2"/>
    <property type="match status" value="1"/>
</dbReference>
<evidence type="ECO:0000256" key="6">
    <source>
        <dbReference type="ARBA" id="ARBA00022840"/>
    </source>
</evidence>
<dbReference type="CDD" id="cd03219">
    <property type="entry name" value="ABC_Mj1267_LivG_branched"/>
    <property type="match status" value="1"/>
</dbReference>
<reference evidence="11" key="2">
    <citation type="journal article" date="2023" name="Plant Pathol.">
        <title>Dismantling and reorganizing Pseudomonas marginalis sensu#lato.</title>
        <authorList>
            <person name="Sawada H."/>
            <person name="Fujikawa T."/>
            <person name="Satou M."/>
        </authorList>
    </citation>
    <scope>NUCLEOTIDE SEQUENCE</scope>
    <source>
        <strain evidence="11">MAFF 301350</strain>
    </source>
</reference>
<evidence type="ECO:0000256" key="2">
    <source>
        <dbReference type="ARBA" id="ARBA00022448"/>
    </source>
</evidence>
<dbReference type="SMART" id="SM00382">
    <property type="entry name" value="AAA"/>
    <property type="match status" value="1"/>
</dbReference>
<sequence length="588" mass="62340">MTRRLIPLLALLLLAGLAPLLLPPFHVTLLNYIGLYSLVALGLVLLTGIGGMTSFGQAAFVGIGAYASAVLTTQYGLSPWLGLLAGLTITLLVATTLGLLTLRLAGHYLPIGTLAWGLALFYLFGNLPGLGGFGGLQNLPNISLAGWQISDAADFSLLIGLLLVASLWLLDNLLHSRHGRAIRTLKESAGMAEAMGIDTARSRLQVFVIAALLAAVSGWLYAHLQRVVNPTPFSVVMGIEYLFMIVLGGVASLWGALLGAALLTLIKQVLQDVLPQLFGHADNVEMIFFGVLVILVLQYARGGLLPVLRRWLPAARPRPLPAQAASALPRRTMPAKGQPLMTAQGLLKQFGGLVANKDMSLSVNGGQVTALIGPNGAGKSTLFNLLSGVLSPNAGQITFLGQRIDGLAPRAIARLGVSRTFQHVRLLPEMSVLENVALGAHARGKAGLLRAMLHLERDEEASLLAEATRQIERVGLADALHAPAGSLPLGQQRIVEIARALCSDPLLLLLDEPAAGLRYGEKQALARLLEQLRDEGLGVLLVEHDMEFVMGLADEIVVMEFGQRLASGTPLQIQQNPAVLAAYLGGVE</sequence>
<dbReference type="AlphaFoldDB" id="A0A9Q2XGB3"/>
<dbReference type="InterPro" id="IPR003593">
    <property type="entry name" value="AAA+_ATPase"/>
</dbReference>
<dbReference type="PANTHER" id="PTHR45772">
    <property type="entry name" value="CONSERVED COMPONENT OF ABC TRANSPORTER FOR NATURAL AMINO ACIDS-RELATED"/>
    <property type="match status" value="1"/>
</dbReference>
<dbReference type="InterPro" id="IPR001851">
    <property type="entry name" value="ABC_transp_permease"/>
</dbReference>
<dbReference type="InterPro" id="IPR051120">
    <property type="entry name" value="ABC_AA/LPS_Transport"/>
</dbReference>
<keyword evidence="3" id="KW-1003">Cell membrane</keyword>
<feature type="transmembrane region" description="Helical" evidence="9">
    <location>
        <begin position="204"/>
        <end position="222"/>
    </location>
</feature>
<dbReference type="Pfam" id="PF00005">
    <property type="entry name" value="ABC_tran"/>
    <property type="match status" value="1"/>
</dbReference>
<keyword evidence="7 9" id="KW-1133">Transmembrane helix</keyword>
<feature type="domain" description="ABC transporter" evidence="10">
    <location>
        <begin position="341"/>
        <end position="586"/>
    </location>
</feature>
<dbReference type="FunFam" id="3.40.50.300:FF:000421">
    <property type="entry name" value="Branched-chain amino acid ABC transporter ATP-binding protein"/>
    <property type="match status" value="1"/>
</dbReference>
<dbReference type="CDD" id="cd06581">
    <property type="entry name" value="TM_PBP1_LivM_like"/>
    <property type="match status" value="1"/>
</dbReference>
<evidence type="ECO:0000256" key="3">
    <source>
        <dbReference type="ARBA" id="ARBA00022475"/>
    </source>
</evidence>
<evidence type="ECO:0000256" key="5">
    <source>
        <dbReference type="ARBA" id="ARBA00022741"/>
    </source>
</evidence>
<keyword evidence="6 11" id="KW-0067">ATP-binding</keyword>
<keyword evidence="2" id="KW-0813">Transport</keyword>
<feature type="transmembrane region" description="Helical" evidence="9">
    <location>
        <begin position="58"/>
        <end position="77"/>
    </location>
</feature>
<dbReference type="GO" id="GO:0005886">
    <property type="term" value="C:plasma membrane"/>
    <property type="evidence" value="ECO:0007669"/>
    <property type="project" value="UniProtKB-SubCell"/>
</dbReference>
<feature type="transmembrane region" description="Helical" evidence="9">
    <location>
        <begin position="29"/>
        <end position="46"/>
    </location>
</feature>
<proteinExistence type="predicted"/>
<keyword evidence="12" id="KW-1185">Reference proteome</keyword>
<gene>
    <name evidence="11" type="ORF">KUO17_01015</name>
</gene>
<dbReference type="Pfam" id="PF12399">
    <property type="entry name" value="BCA_ABC_TP_C"/>
    <property type="match status" value="1"/>
</dbReference>
<comment type="caution">
    <text evidence="11">The sequence shown here is derived from an EMBL/GenBank/DDBJ whole genome shotgun (WGS) entry which is preliminary data.</text>
</comment>
<keyword evidence="5" id="KW-0547">Nucleotide-binding</keyword>
<evidence type="ECO:0000256" key="8">
    <source>
        <dbReference type="ARBA" id="ARBA00023136"/>
    </source>
</evidence>
<dbReference type="InterPro" id="IPR043428">
    <property type="entry name" value="LivM-like"/>
</dbReference>
<evidence type="ECO:0000259" key="10">
    <source>
        <dbReference type="PROSITE" id="PS50893"/>
    </source>
</evidence>
<evidence type="ECO:0000256" key="4">
    <source>
        <dbReference type="ARBA" id="ARBA00022692"/>
    </source>
</evidence>
<evidence type="ECO:0000256" key="7">
    <source>
        <dbReference type="ARBA" id="ARBA00022989"/>
    </source>
</evidence>
<dbReference type="GO" id="GO:0015658">
    <property type="term" value="F:branched-chain amino acid transmembrane transporter activity"/>
    <property type="evidence" value="ECO:0007669"/>
    <property type="project" value="InterPro"/>
</dbReference>
<evidence type="ECO:0000313" key="12">
    <source>
        <dbReference type="Proteomes" id="UP001106592"/>
    </source>
</evidence>
<dbReference type="Pfam" id="PF02653">
    <property type="entry name" value="BPD_transp_2"/>
    <property type="match status" value="1"/>
</dbReference>
<dbReference type="Proteomes" id="UP001106592">
    <property type="component" value="Unassembled WGS sequence"/>
</dbReference>
<evidence type="ECO:0000313" key="11">
    <source>
        <dbReference type="EMBL" id="MBV6285642.1"/>
    </source>
</evidence>
<evidence type="ECO:0000256" key="9">
    <source>
        <dbReference type="SAM" id="Phobius"/>
    </source>
</evidence>
<keyword evidence="4 9" id="KW-0812">Transmembrane</keyword>
<name>A0A9Q2XGB3_9PSED</name>